<feature type="transmembrane region" description="Helical" evidence="1">
    <location>
        <begin position="127"/>
        <end position="150"/>
    </location>
</feature>
<feature type="transmembrane region" description="Helical" evidence="1">
    <location>
        <begin position="49"/>
        <end position="68"/>
    </location>
</feature>
<protein>
    <submittedName>
        <fullName evidence="3">Tripartite tricarboxylate transporter TctB family protein</fullName>
    </submittedName>
</protein>
<gene>
    <name evidence="3" type="ORF">EVA68_05710</name>
</gene>
<organism evidence="3 4">
    <name type="scientific">OM182 bacterium</name>
    <dbReference type="NCBI Taxonomy" id="2510334"/>
    <lineage>
        <taxon>Bacteria</taxon>
        <taxon>Pseudomonadati</taxon>
        <taxon>Pseudomonadota</taxon>
        <taxon>Gammaproteobacteria</taxon>
        <taxon>OMG group</taxon>
        <taxon>OM182 clade</taxon>
    </lineage>
</organism>
<evidence type="ECO:0000313" key="4">
    <source>
        <dbReference type="Proteomes" id="UP000316199"/>
    </source>
</evidence>
<accession>A0A520S0E4</accession>
<dbReference type="EMBL" id="SHAG01000021">
    <property type="protein sequence ID" value="RZO75942.1"/>
    <property type="molecule type" value="Genomic_DNA"/>
</dbReference>
<comment type="caution">
    <text evidence="3">The sequence shown here is derived from an EMBL/GenBank/DDBJ whole genome shotgun (WGS) entry which is preliminary data.</text>
</comment>
<feature type="transmembrane region" description="Helical" evidence="1">
    <location>
        <begin position="12"/>
        <end position="29"/>
    </location>
</feature>
<feature type="transmembrane region" description="Helical" evidence="1">
    <location>
        <begin position="103"/>
        <end position="120"/>
    </location>
</feature>
<feature type="transmembrane region" description="Helical" evidence="1">
    <location>
        <begin position="80"/>
        <end position="97"/>
    </location>
</feature>
<evidence type="ECO:0000313" key="3">
    <source>
        <dbReference type="EMBL" id="RZO75942.1"/>
    </source>
</evidence>
<dbReference type="Proteomes" id="UP000316199">
    <property type="component" value="Unassembled WGS sequence"/>
</dbReference>
<dbReference type="Pfam" id="PF07331">
    <property type="entry name" value="TctB"/>
    <property type="match status" value="1"/>
</dbReference>
<name>A0A520S0E4_9GAMM</name>
<evidence type="ECO:0000256" key="1">
    <source>
        <dbReference type="SAM" id="Phobius"/>
    </source>
</evidence>
<keyword evidence="1" id="KW-0812">Transmembrane</keyword>
<feature type="domain" description="DUF1468" evidence="2">
    <location>
        <begin position="18"/>
        <end position="143"/>
    </location>
</feature>
<sequence length="159" mass="17942">MKNTSGVRMAGFRLGTLLLLLVFLSYGYLTTDIRLDFWAESELFNARTFPYLICITAIILCVLILVFSKAGPLNVMPSRTGIVRAVLLLSLTFLYGLCLDQLGFMVTSTIFLISAFMILGERNWIRMFATAASVVVTFWILMDSLDIYLAPGSWWEMLN</sequence>
<proteinExistence type="predicted"/>
<keyword evidence="1" id="KW-0472">Membrane</keyword>
<dbReference type="AlphaFoldDB" id="A0A520S0E4"/>
<evidence type="ECO:0000259" key="2">
    <source>
        <dbReference type="Pfam" id="PF07331"/>
    </source>
</evidence>
<reference evidence="3 4" key="1">
    <citation type="submission" date="2019-02" db="EMBL/GenBank/DDBJ databases">
        <title>Prokaryotic population dynamics and viral predation in marine succession experiment using metagenomics: the confinement effect.</title>
        <authorList>
            <person name="Haro-Moreno J.M."/>
            <person name="Rodriguez-Valera F."/>
            <person name="Lopez-Perez M."/>
        </authorList>
    </citation>
    <scope>NUCLEOTIDE SEQUENCE [LARGE SCALE GENOMIC DNA]</scope>
    <source>
        <strain evidence="3">MED-G157</strain>
    </source>
</reference>
<dbReference type="InterPro" id="IPR009936">
    <property type="entry name" value="DUF1468"/>
</dbReference>
<keyword evidence="1" id="KW-1133">Transmembrane helix</keyword>